<evidence type="ECO:0000313" key="3">
    <source>
        <dbReference type="Proteomes" id="UP001163850"/>
    </source>
</evidence>
<dbReference type="SUPFAM" id="SSF69118">
    <property type="entry name" value="AhpD-like"/>
    <property type="match status" value="1"/>
</dbReference>
<dbReference type="InterPro" id="IPR029032">
    <property type="entry name" value="AhpD-like"/>
</dbReference>
<dbReference type="InterPro" id="IPR052512">
    <property type="entry name" value="4CMD/NDH-1_regulator"/>
</dbReference>
<name>A0AA38Q863_9AGAR</name>
<dbReference type="AlphaFoldDB" id="A0AA38Q863"/>
<evidence type="ECO:0000313" key="2">
    <source>
        <dbReference type="EMBL" id="KAJ3989145.1"/>
    </source>
</evidence>
<comment type="caution">
    <text evidence="2">The sequence shown here is derived from an EMBL/GenBank/DDBJ whole genome shotgun (WGS) entry which is preliminary data.</text>
</comment>
<sequence>MSKELEKAHQELYDAGMDMRRKVMGNEYVDNQLRKGESEFMKPMQQDFDLWMIAQAAWGTIWTRPGLELKQRSLINLALLAFQAKKAELAGHIRGAVINGASEIEIRETLLHTSVYCGIPTGMEAFRVADEALTKLKEEGLLPK</sequence>
<gene>
    <name evidence="2" type="ORF">F5890DRAFT_1596835</name>
</gene>
<dbReference type="EMBL" id="MU801901">
    <property type="protein sequence ID" value="KAJ3989145.1"/>
    <property type="molecule type" value="Genomic_DNA"/>
</dbReference>
<reference evidence="2" key="1">
    <citation type="submission" date="2022-08" db="EMBL/GenBank/DDBJ databases">
        <authorList>
            <consortium name="DOE Joint Genome Institute"/>
            <person name="Min B."/>
            <person name="Riley R."/>
            <person name="Sierra-Patev S."/>
            <person name="Naranjo-Ortiz M."/>
            <person name="Looney B."/>
            <person name="Konkel Z."/>
            <person name="Slot J.C."/>
            <person name="Sakamoto Y."/>
            <person name="Steenwyk J.L."/>
            <person name="Rokas A."/>
            <person name="Carro J."/>
            <person name="Camarero S."/>
            <person name="Ferreira P."/>
            <person name="Molpeceres G."/>
            <person name="Ruiz-Duenas F.J."/>
            <person name="Serrano A."/>
            <person name="Henrissat B."/>
            <person name="Drula E."/>
            <person name="Hughes K.W."/>
            <person name="Mata J.L."/>
            <person name="Ishikawa N.K."/>
            <person name="Vargas-Isla R."/>
            <person name="Ushijima S."/>
            <person name="Smith C.A."/>
            <person name="Ahrendt S."/>
            <person name="Andreopoulos W."/>
            <person name="He G."/>
            <person name="Labutti K."/>
            <person name="Lipzen A."/>
            <person name="Ng V."/>
            <person name="Sandor L."/>
            <person name="Barry K."/>
            <person name="Martinez A.T."/>
            <person name="Xiao Y."/>
            <person name="Gibbons J.G."/>
            <person name="Terashima K."/>
            <person name="Hibbett D.S."/>
            <person name="Grigoriev I.V."/>
        </authorList>
    </citation>
    <scope>NUCLEOTIDE SEQUENCE</scope>
    <source>
        <strain evidence="2">TFB7829</strain>
    </source>
</reference>
<accession>A0AA38Q863</accession>
<dbReference type="GO" id="GO:0051920">
    <property type="term" value="F:peroxiredoxin activity"/>
    <property type="evidence" value="ECO:0007669"/>
    <property type="project" value="InterPro"/>
</dbReference>
<proteinExistence type="predicted"/>
<feature type="domain" description="Carboxymuconolactone decarboxylase-like" evidence="1">
    <location>
        <begin position="51"/>
        <end position="131"/>
    </location>
</feature>
<dbReference type="InterPro" id="IPR003779">
    <property type="entry name" value="CMD-like"/>
</dbReference>
<dbReference type="PANTHER" id="PTHR33570:SF2">
    <property type="entry name" value="CARBOXYMUCONOLACTONE DECARBOXYLASE-LIKE DOMAIN-CONTAINING PROTEIN"/>
    <property type="match status" value="1"/>
</dbReference>
<dbReference type="Gene3D" id="1.20.1290.10">
    <property type="entry name" value="AhpD-like"/>
    <property type="match status" value="1"/>
</dbReference>
<dbReference type="Proteomes" id="UP001163850">
    <property type="component" value="Unassembled WGS sequence"/>
</dbReference>
<dbReference type="PANTHER" id="PTHR33570">
    <property type="entry name" value="4-CARBOXYMUCONOLACTONE DECARBOXYLASE FAMILY PROTEIN"/>
    <property type="match status" value="1"/>
</dbReference>
<protein>
    <submittedName>
        <fullName evidence="2">CMD-domain-containing protein</fullName>
    </submittedName>
</protein>
<dbReference type="Pfam" id="PF02627">
    <property type="entry name" value="CMD"/>
    <property type="match status" value="1"/>
</dbReference>
<organism evidence="2 3">
    <name type="scientific">Lentinula detonsa</name>
    <dbReference type="NCBI Taxonomy" id="2804962"/>
    <lineage>
        <taxon>Eukaryota</taxon>
        <taxon>Fungi</taxon>
        <taxon>Dikarya</taxon>
        <taxon>Basidiomycota</taxon>
        <taxon>Agaricomycotina</taxon>
        <taxon>Agaricomycetes</taxon>
        <taxon>Agaricomycetidae</taxon>
        <taxon>Agaricales</taxon>
        <taxon>Marasmiineae</taxon>
        <taxon>Omphalotaceae</taxon>
        <taxon>Lentinula</taxon>
    </lineage>
</organism>
<evidence type="ECO:0000259" key="1">
    <source>
        <dbReference type="Pfam" id="PF02627"/>
    </source>
</evidence>